<evidence type="ECO:0000259" key="10">
    <source>
        <dbReference type="Pfam" id="PF02753"/>
    </source>
</evidence>
<dbReference type="PANTHER" id="PTHR30251:SF5">
    <property type="entry name" value="FIMBRIAL CHAPARONE PROTEIN"/>
    <property type="match status" value="1"/>
</dbReference>
<dbReference type="Proteomes" id="UP000010290">
    <property type="component" value="Chromosome"/>
</dbReference>
<evidence type="ECO:0000256" key="3">
    <source>
        <dbReference type="ARBA" id="ARBA00022558"/>
    </source>
</evidence>
<dbReference type="PANTHER" id="PTHR30251">
    <property type="entry name" value="PILUS ASSEMBLY CHAPERONE"/>
    <property type="match status" value="1"/>
</dbReference>
<organism evidence="11 12">
    <name type="scientific">Providencia sneebia DSM 19967</name>
    <dbReference type="NCBI Taxonomy" id="1141660"/>
    <lineage>
        <taxon>Bacteria</taxon>
        <taxon>Pseudomonadati</taxon>
        <taxon>Pseudomonadota</taxon>
        <taxon>Gammaproteobacteria</taxon>
        <taxon>Enterobacterales</taxon>
        <taxon>Morganellaceae</taxon>
        <taxon>Providencia</taxon>
    </lineage>
</organism>
<dbReference type="InterPro" id="IPR036316">
    <property type="entry name" value="Pili_assmbl_chap_C_dom_sf"/>
</dbReference>
<dbReference type="PROSITE" id="PS00635">
    <property type="entry name" value="PILI_CHAPERONE"/>
    <property type="match status" value="1"/>
</dbReference>
<protein>
    <submittedName>
        <fullName evidence="11">Fimbrial chaperone protein</fullName>
    </submittedName>
</protein>
<dbReference type="Pfam" id="PF00345">
    <property type="entry name" value="PapD_N"/>
    <property type="match status" value="1"/>
</dbReference>
<dbReference type="SUPFAM" id="SSF49584">
    <property type="entry name" value="Periplasmic chaperone C-domain"/>
    <property type="match status" value="1"/>
</dbReference>
<dbReference type="AlphaFoldDB" id="K8WAJ5"/>
<evidence type="ECO:0000256" key="7">
    <source>
        <dbReference type="ARBA" id="ARBA00023319"/>
    </source>
</evidence>
<evidence type="ECO:0000259" key="9">
    <source>
        <dbReference type="Pfam" id="PF00345"/>
    </source>
</evidence>
<reference evidence="11 12" key="1">
    <citation type="journal article" date="2012" name="BMC Genomics">
        <title>Comparative genomics of bacteria in the genus Providencia isolated from wild Drosophila melanogaster.</title>
        <authorList>
            <person name="Galac M.R."/>
            <person name="Lazzaro B.P."/>
        </authorList>
    </citation>
    <scope>NUCLEOTIDE SEQUENCE [LARGE SCALE GENOMIC DNA]</scope>
    <source>
        <strain evidence="11 12">DSM 19967</strain>
    </source>
</reference>
<dbReference type="FunFam" id="2.60.40.10:FF:000458">
    <property type="entry name" value="Molecular chaperone FimC"/>
    <property type="match status" value="1"/>
</dbReference>
<feature type="domain" description="Pili assembly chaperone N-terminal" evidence="9">
    <location>
        <begin position="33"/>
        <end position="151"/>
    </location>
</feature>
<dbReference type="SUPFAM" id="SSF49354">
    <property type="entry name" value="PapD-like"/>
    <property type="match status" value="1"/>
</dbReference>
<comment type="caution">
    <text evidence="11">The sequence shown here is derived from an EMBL/GenBank/DDBJ whole genome shotgun (WGS) entry which is preliminary data.</text>
</comment>
<accession>K8WAJ5</accession>
<evidence type="ECO:0000256" key="6">
    <source>
        <dbReference type="ARBA" id="ARBA00023186"/>
    </source>
</evidence>
<dbReference type="InterPro" id="IPR008962">
    <property type="entry name" value="PapD-like_sf"/>
</dbReference>
<dbReference type="PRINTS" id="PR00969">
    <property type="entry name" value="CHAPERONPILI"/>
</dbReference>
<evidence type="ECO:0000256" key="5">
    <source>
        <dbReference type="ARBA" id="ARBA00022764"/>
    </source>
</evidence>
<dbReference type="PATRIC" id="fig|1141660.3.peg.1862"/>
<evidence type="ECO:0000256" key="2">
    <source>
        <dbReference type="ARBA" id="ARBA00007399"/>
    </source>
</evidence>
<comment type="similarity">
    <text evidence="2 8">Belongs to the periplasmic pilus chaperone family.</text>
</comment>
<keyword evidence="4" id="KW-0732">Signal</keyword>
<gene>
    <name evidence="11" type="ORF">OO7_09325</name>
</gene>
<dbReference type="InterPro" id="IPR050643">
    <property type="entry name" value="Periplasmic_pilus_chap"/>
</dbReference>
<feature type="domain" description="Pili assembly chaperone C-terminal" evidence="10">
    <location>
        <begin position="174"/>
        <end position="231"/>
    </location>
</feature>
<evidence type="ECO:0000313" key="12">
    <source>
        <dbReference type="Proteomes" id="UP000010290"/>
    </source>
</evidence>
<keyword evidence="7" id="KW-0393">Immunoglobulin domain</keyword>
<dbReference type="Gene3D" id="2.60.40.10">
    <property type="entry name" value="Immunoglobulins"/>
    <property type="match status" value="2"/>
</dbReference>
<evidence type="ECO:0000313" key="11">
    <source>
        <dbReference type="EMBL" id="EKT57574.1"/>
    </source>
</evidence>
<keyword evidence="12" id="KW-1185">Reference proteome</keyword>
<keyword evidence="6 8" id="KW-0143">Chaperone</keyword>
<dbReference type="Pfam" id="PF02753">
    <property type="entry name" value="PapD_C"/>
    <property type="match status" value="1"/>
</dbReference>
<name>K8WAJ5_9GAMM</name>
<comment type="subcellular location">
    <subcellularLocation>
        <location evidence="1 8">Periplasm</location>
    </subcellularLocation>
</comment>
<dbReference type="HOGENOM" id="CLU_070768_5_1_6"/>
<dbReference type="GO" id="GO:0030288">
    <property type="term" value="C:outer membrane-bounded periplasmic space"/>
    <property type="evidence" value="ECO:0007669"/>
    <property type="project" value="InterPro"/>
</dbReference>
<dbReference type="InterPro" id="IPR018046">
    <property type="entry name" value="Pili_assmbl_chaperone_CS"/>
</dbReference>
<dbReference type="GO" id="GO:0071555">
    <property type="term" value="P:cell wall organization"/>
    <property type="evidence" value="ECO:0007669"/>
    <property type="project" value="InterPro"/>
</dbReference>
<evidence type="ECO:0000256" key="4">
    <source>
        <dbReference type="ARBA" id="ARBA00022729"/>
    </source>
</evidence>
<keyword evidence="3" id="KW-1029">Fimbrium biogenesis</keyword>
<dbReference type="InterPro" id="IPR016147">
    <property type="entry name" value="Pili_assmbl_chaperone_N"/>
</dbReference>
<evidence type="ECO:0000256" key="8">
    <source>
        <dbReference type="RuleBase" id="RU003918"/>
    </source>
</evidence>
<dbReference type="InterPro" id="IPR016148">
    <property type="entry name" value="Pili_assmbl_chaperone_C"/>
</dbReference>
<proteinExistence type="inferred from homology"/>
<dbReference type="InterPro" id="IPR013783">
    <property type="entry name" value="Ig-like_fold"/>
</dbReference>
<evidence type="ECO:0000256" key="1">
    <source>
        <dbReference type="ARBA" id="ARBA00004418"/>
    </source>
</evidence>
<keyword evidence="5" id="KW-0574">Periplasm</keyword>
<dbReference type="EMBL" id="AKKN01000008">
    <property type="protein sequence ID" value="EKT57574.1"/>
    <property type="molecule type" value="Genomic_DNA"/>
</dbReference>
<dbReference type="InterPro" id="IPR001829">
    <property type="entry name" value="Pili_assmbl_chaperone_bac"/>
</dbReference>
<sequence>MRLVMLNVKLRTGLSCAILGITAMMSFNAISAVTLDRTRIIFPGSEKSINITITNDNPDEAYLAQSWIEDLDGNKLTKGAILATPPLQRMEPNSKSLVRLSTTPLLNTLPKDRESVFYFNLREVPPKSKDANTLQIALQSRVKLFYRPESILTEAQTKWAHKVTLTKVANGYRLNNTTPFNLTVIGFGNNKNDSELSNFNVVMVPPKSTQLITSSLIAMPHLTYINDYGGKPTLVFKCQGDTCTVTGEG</sequence>